<dbReference type="EMBL" id="CM043015">
    <property type="protein sequence ID" value="KAI4471955.1"/>
    <property type="molecule type" value="Genomic_DNA"/>
</dbReference>
<protein>
    <submittedName>
        <fullName evidence="1">Uncharacterized protein</fullName>
    </submittedName>
</protein>
<comment type="caution">
    <text evidence="1">The sequence shown here is derived from an EMBL/GenBank/DDBJ whole genome shotgun (WGS) entry which is preliminary data.</text>
</comment>
<proteinExistence type="predicted"/>
<evidence type="ECO:0000313" key="1">
    <source>
        <dbReference type="EMBL" id="KAI4471955.1"/>
    </source>
</evidence>
<gene>
    <name evidence="1" type="ORF">MML48_1g17595</name>
</gene>
<evidence type="ECO:0000313" key="2">
    <source>
        <dbReference type="Proteomes" id="UP001056778"/>
    </source>
</evidence>
<dbReference type="Proteomes" id="UP001056778">
    <property type="component" value="Chromosome 1"/>
</dbReference>
<name>A0ACB9TZC8_HOLOL</name>
<organism evidence="1 2">
    <name type="scientific">Holotrichia oblita</name>
    <name type="common">Chafer beetle</name>
    <dbReference type="NCBI Taxonomy" id="644536"/>
    <lineage>
        <taxon>Eukaryota</taxon>
        <taxon>Metazoa</taxon>
        <taxon>Ecdysozoa</taxon>
        <taxon>Arthropoda</taxon>
        <taxon>Hexapoda</taxon>
        <taxon>Insecta</taxon>
        <taxon>Pterygota</taxon>
        <taxon>Neoptera</taxon>
        <taxon>Endopterygota</taxon>
        <taxon>Coleoptera</taxon>
        <taxon>Polyphaga</taxon>
        <taxon>Scarabaeiformia</taxon>
        <taxon>Scarabaeidae</taxon>
        <taxon>Melolonthinae</taxon>
        <taxon>Holotrichia</taxon>
    </lineage>
</organism>
<keyword evidence="2" id="KW-1185">Reference proteome</keyword>
<reference evidence="1" key="1">
    <citation type="submission" date="2022-04" db="EMBL/GenBank/DDBJ databases">
        <title>Chromosome-scale genome assembly of Holotrichia oblita Faldermann.</title>
        <authorList>
            <person name="Rongchong L."/>
        </authorList>
    </citation>
    <scope>NUCLEOTIDE SEQUENCE</scope>
    <source>
        <strain evidence="1">81SQS9</strain>
    </source>
</reference>
<sequence length="96" mass="11127">MLPTQIKLSDTKPTSASVEMKEMLKGNFKTEMSIQLKSNSKPYIQSVPRKVPIPLLPKLKDELDRLIKLEIIKPIDTHTEWVASILYYYNKRAIKL</sequence>
<accession>A0ACB9TZC8</accession>